<keyword evidence="3" id="KW-1185">Reference proteome</keyword>
<dbReference type="AlphaFoldDB" id="A0A8J5R0M8"/>
<dbReference type="OrthoDB" id="7776143at2759"/>
<dbReference type="InterPro" id="IPR017996">
    <property type="entry name" value="MRJP/yellow-related"/>
</dbReference>
<evidence type="ECO:0000313" key="3">
    <source>
        <dbReference type="Proteomes" id="UP000729913"/>
    </source>
</evidence>
<proteinExistence type="predicted"/>
<gene>
    <name evidence="2" type="ORF">G9C98_006181</name>
</gene>
<keyword evidence="1" id="KW-0732">Signal</keyword>
<dbReference type="EMBL" id="JAAOIC020000043">
    <property type="protein sequence ID" value="KAG8038485.1"/>
    <property type="molecule type" value="Genomic_DNA"/>
</dbReference>
<evidence type="ECO:0000313" key="2">
    <source>
        <dbReference type="EMBL" id="KAG8038485.1"/>
    </source>
</evidence>
<organism evidence="2 3">
    <name type="scientific">Cotesia typhae</name>
    <dbReference type="NCBI Taxonomy" id="2053667"/>
    <lineage>
        <taxon>Eukaryota</taxon>
        <taxon>Metazoa</taxon>
        <taxon>Ecdysozoa</taxon>
        <taxon>Arthropoda</taxon>
        <taxon>Hexapoda</taxon>
        <taxon>Insecta</taxon>
        <taxon>Pterygota</taxon>
        <taxon>Neoptera</taxon>
        <taxon>Endopterygota</taxon>
        <taxon>Hymenoptera</taxon>
        <taxon>Apocrita</taxon>
        <taxon>Ichneumonoidea</taxon>
        <taxon>Braconidae</taxon>
        <taxon>Microgastrinae</taxon>
        <taxon>Cotesia</taxon>
    </lineage>
</organism>
<accession>A0A8J5R0M8</accession>
<reference evidence="2" key="2">
    <citation type="submission" date="2021-04" db="EMBL/GenBank/DDBJ databases">
        <title>Genome-wide patterns of bracovirus chromosomal integration into multiple host tissues during parasitism.</title>
        <authorList>
            <person name="Chebbi M.A.C."/>
        </authorList>
    </citation>
    <scope>NUCLEOTIDE SEQUENCE</scope>
    <source>
        <tissue evidence="2">Whole body</tissue>
    </source>
</reference>
<reference evidence="2" key="1">
    <citation type="submission" date="2020-03" db="EMBL/GenBank/DDBJ databases">
        <authorList>
            <person name="Chebbi M.A."/>
            <person name="Drezen J.M."/>
        </authorList>
    </citation>
    <scope>NUCLEOTIDE SEQUENCE</scope>
    <source>
        <tissue evidence="2">Whole body</tissue>
    </source>
</reference>
<protein>
    <submittedName>
        <fullName evidence="2">Uncharacterized protein</fullName>
    </submittedName>
</protein>
<dbReference type="Pfam" id="PF03022">
    <property type="entry name" value="MRJP"/>
    <property type="match status" value="1"/>
</dbReference>
<name>A0A8J5R0M8_9HYME</name>
<evidence type="ECO:0000256" key="1">
    <source>
        <dbReference type="ARBA" id="ARBA00022729"/>
    </source>
</evidence>
<dbReference type="Proteomes" id="UP000729913">
    <property type="component" value="Unassembled WGS sequence"/>
</dbReference>
<sequence>MLSGPIRRGMVWIISDKMPQFLITSLNYTEVNFRILTMPLADAIAGTVCDNAPWKFVDNNALWWGR</sequence>
<comment type="caution">
    <text evidence="2">The sequence shown here is derived from an EMBL/GenBank/DDBJ whole genome shotgun (WGS) entry which is preliminary data.</text>
</comment>